<evidence type="ECO:0000256" key="1">
    <source>
        <dbReference type="ARBA" id="ARBA00022527"/>
    </source>
</evidence>
<comment type="catalytic activity">
    <reaction evidence="6">
        <text>L-seryl-[protein] + ATP = O-phospho-L-seryl-[protein] + ADP + H(+)</text>
        <dbReference type="Rhea" id="RHEA:17989"/>
        <dbReference type="Rhea" id="RHEA-COMP:9863"/>
        <dbReference type="Rhea" id="RHEA-COMP:11604"/>
        <dbReference type="ChEBI" id="CHEBI:15378"/>
        <dbReference type="ChEBI" id="CHEBI:29999"/>
        <dbReference type="ChEBI" id="CHEBI:30616"/>
        <dbReference type="ChEBI" id="CHEBI:83421"/>
        <dbReference type="ChEBI" id="CHEBI:456216"/>
        <dbReference type="EC" id="2.7.11.1"/>
    </reaction>
</comment>
<dbReference type="GO" id="GO:0005524">
    <property type="term" value="F:ATP binding"/>
    <property type="evidence" value="ECO:0007669"/>
    <property type="project" value="UniProtKB-UniRule"/>
</dbReference>
<evidence type="ECO:0000256" key="8">
    <source>
        <dbReference type="SAM" id="MobiDB-lite"/>
    </source>
</evidence>
<evidence type="ECO:0000256" key="4">
    <source>
        <dbReference type="ARBA" id="ARBA00022777"/>
    </source>
</evidence>
<dbReference type="SUPFAM" id="SSF56112">
    <property type="entry name" value="Protein kinase-like (PK-like)"/>
    <property type="match status" value="1"/>
</dbReference>
<dbReference type="PROSITE" id="PS00107">
    <property type="entry name" value="PROTEIN_KINASE_ATP"/>
    <property type="match status" value="1"/>
</dbReference>
<dbReference type="CDD" id="cd14014">
    <property type="entry name" value="STKc_PknB_like"/>
    <property type="match status" value="1"/>
</dbReference>
<feature type="region of interest" description="Disordered" evidence="8">
    <location>
        <begin position="1"/>
        <end position="28"/>
    </location>
</feature>
<comment type="similarity">
    <text evidence="6">Belongs to the protein kinase superfamily.</text>
</comment>
<dbReference type="PANTHER" id="PTHR43289">
    <property type="entry name" value="MITOGEN-ACTIVATED PROTEIN KINASE KINASE KINASE 20-RELATED"/>
    <property type="match status" value="1"/>
</dbReference>
<dbReference type="Gene3D" id="1.25.40.10">
    <property type="entry name" value="Tetratricopeptide repeat domain"/>
    <property type="match status" value="1"/>
</dbReference>
<dbReference type="GO" id="GO:0004674">
    <property type="term" value="F:protein serine/threonine kinase activity"/>
    <property type="evidence" value="ECO:0007669"/>
    <property type="project" value="UniProtKB-UniRule"/>
</dbReference>
<dbReference type="GO" id="GO:0046872">
    <property type="term" value="F:metal ion binding"/>
    <property type="evidence" value="ECO:0007669"/>
    <property type="project" value="UniProtKB-UniRule"/>
</dbReference>
<dbReference type="SUPFAM" id="SSF52540">
    <property type="entry name" value="P-loop containing nucleoside triphosphate hydrolases"/>
    <property type="match status" value="1"/>
</dbReference>
<keyword evidence="4 6" id="KW-0418">Kinase</keyword>
<dbReference type="GO" id="GO:0106310">
    <property type="term" value="F:protein serine kinase activity"/>
    <property type="evidence" value="ECO:0007669"/>
    <property type="project" value="UniProtKB-UniRule"/>
</dbReference>
<sequence length="1175" mass="126448">MSARGRDPKPGSVVTGPESVATQRGVGHGGGPDIFADISAELDAADLANAEEIGRGGFGIVYRCVQRALDRTVAVKVLTADLDDANRERFLREEHAMGRLSGHPNIVDILYVDITSTGRPYIVMPYHARGCLDSLVRDEGPLPWTEAVRIGVKVSGAMEWAHRAGILHRDVKPANILLNAFDEPQLTDFGIARVSGGFETSTNVIVGSPAFTAPEILRGQLPSAQSDVYGLGATLFCLLTGHAAYERRSGEKVVAQFLRIASAPIPDLRALDIPPDVAGAVEAAMATDPDYRPVSAEEFGRSLQTIEDRHGLLRDEMKLPATAGRVPTTVPRSSTVVRNRAIIAAEPDSAEADVVAARADSPAPQWLERPRLIDALRTAGGSRITFVHAPAGFGKSTLLAQWRRALLDAGSLVVELTVDHHDNDVVWFFTRVVDAIRRVQPDLGVGLVDHLEAREGDGATSAFGQLVDEIHATGVPLALLIDDWNKITDEATLGAVAQVLQRGCRHVRLLFASRTALPFARLALGNDLIEIDSEALRFDLREVAAFFRELHGIELAETDVAQLCEATSGWPAAVNLVALALGGGGETAVAATPRSTSRSASRAAKAIARLEGDQLAVTRYLGANVLHTLQHRMIDLLMAACIAERICGDLAAAMTLDPDSETLLADAERRGLFLHGDPDDPGWFRFDPLIAEFLRERLGKDHTRARLLRVRASRWFAANGRVREAVDLSLAADDVNAAIDLVESRAMDMVDDAQLATLHALVAKLPPALVESSPELLLAITRADVSHRRPTARPMLERIDSALASGSSEEPGHELRRLEADVLRALDSTTVDITSGVEDLVAAALARPETVPAWVASSAANVASFVAWTRFDFDRVRRIQDWASDFHDRSRDPLGRVYGNCYAGIVAREQLDIYSAAAQFGRALEFAEHVNGRQSHGARIASALLGQLYYDQGDLETAERLLGDAYESGAEIGGVDFLIPIFVTGARIMALRGDRGGAVVRLEEGAAAAARLAVPRLAAHVEAERSRWGYGASDRRVDVASATVDGFAAVFADVVEEAAVRAALDSSRHDLPSAFIARAQALSVRADERGCALSLVRCQLLLACCLHAADRGAEGKEAMVPAVARCSDLGLDRVVLDAGTHAVELLLELRADQENGRWRADWPTIPDTFFAELVG</sequence>
<keyword evidence="5 6" id="KW-0067">ATP-binding</keyword>
<dbReference type="Gene3D" id="1.10.510.10">
    <property type="entry name" value="Transferase(Phosphotransferase) domain 1"/>
    <property type="match status" value="1"/>
</dbReference>
<evidence type="ECO:0000259" key="9">
    <source>
        <dbReference type="PROSITE" id="PS50011"/>
    </source>
</evidence>
<keyword evidence="3 6" id="KW-0547">Nucleotide-binding</keyword>
<name>A0A934NU24_9NOCA</name>
<keyword evidence="2 6" id="KW-0808">Transferase</keyword>
<comment type="catalytic activity">
    <reaction evidence="6">
        <text>L-threonyl-[protein] + ATP = O-phospho-L-threonyl-[protein] + ADP + H(+)</text>
        <dbReference type="Rhea" id="RHEA:46608"/>
        <dbReference type="Rhea" id="RHEA-COMP:11060"/>
        <dbReference type="Rhea" id="RHEA-COMP:11605"/>
        <dbReference type="ChEBI" id="CHEBI:15378"/>
        <dbReference type="ChEBI" id="CHEBI:30013"/>
        <dbReference type="ChEBI" id="CHEBI:30616"/>
        <dbReference type="ChEBI" id="CHEBI:61977"/>
        <dbReference type="ChEBI" id="CHEBI:456216"/>
        <dbReference type="EC" id="2.7.11.1"/>
    </reaction>
</comment>
<dbReference type="PROSITE" id="PS50011">
    <property type="entry name" value="PROTEIN_KINASE_DOM"/>
    <property type="match status" value="1"/>
</dbReference>
<dbReference type="EC" id="2.7.11.1" evidence="6"/>
<feature type="domain" description="Protein kinase" evidence="9">
    <location>
        <begin position="47"/>
        <end position="313"/>
    </location>
</feature>
<dbReference type="RefSeq" id="WP_199706194.1">
    <property type="nucleotide sequence ID" value="NZ_JAEMNV010000007.1"/>
</dbReference>
<dbReference type="Pfam" id="PF00069">
    <property type="entry name" value="Pkinase"/>
    <property type="match status" value="1"/>
</dbReference>
<dbReference type="EMBL" id="JAEMNV010000007">
    <property type="protein sequence ID" value="MBJ8341307.1"/>
    <property type="molecule type" value="Genomic_DNA"/>
</dbReference>
<evidence type="ECO:0000256" key="6">
    <source>
        <dbReference type="PIRNR" id="PIRNR000574"/>
    </source>
</evidence>
<dbReference type="PANTHER" id="PTHR43289:SF6">
    <property type="entry name" value="SERINE_THREONINE-PROTEIN KINASE NEKL-3"/>
    <property type="match status" value="1"/>
</dbReference>
<evidence type="ECO:0000313" key="10">
    <source>
        <dbReference type="EMBL" id="MBJ8341307.1"/>
    </source>
</evidence>
<dbReference type="InterPro" id="IPR016236">
    <property type="entry name" value="Ser/Thr_kinase_PknK_prd"/>
</dbReference>
<reference evidence="10" key="1">
    <citation type="submission" date="2020-12" db="EMBL/GenBank/DDBJ databases">
        <title>Antrihabitans popcorni sp. nov. and Antrihabitans auranticaus sp. nov., isolated from a larva cave.</title>
        <authorList>
            <person name="Lee S.D."/>
            <person name="Kim I.S."/>
        </authorList>
    </citation>
    <scope>NUCLEOTIDE SEQUENCE</scope>
    <source>
        <strain evidence="10">YC3-6</strain>
    </source>
</reference>
<dbReference type="InterPro" id="IPR059106">
    <property type="entry name" value="WHD_MalT"/>
</dbReference>
<evidence type="ECO:0000256" key="5">
    <source>
        <dbReference type="ARBA" id="ARBA00022840"/>
    </source>
</evidence>
<keyword evidence="11" id="KW-1185">Reference proteome</keyword>
<dbReference type="InterPro" id="IPR008271">
    <property type="entry name" value="Ser/Thr_kinase_AS"/>
</dbReference>
<evidence type="ECO:0000313" key="11">
    <source>
        <dbReference type="Proteomes" id="UP000655868"/>
    </source>
</evidence>
<keyword evidence="1 6" id="KW-0723">Serine/threonine-protein kinase</keyword>
<dbReference type="InterPro" id="IPR011009">
    <property type="entry name" value="Kinase-like_dom_sf"/>
</dbReference>
<dbReference type="Proteomes" id="UP000655868">
    <property type="component" value="Unassembled WGS sequence"/>
</dbReference>
<gene>
    <name evidence="10" type="ORF">JGU71_20695</name>
</gene>
<dbReference type="InterPro" id="IPR000719">
    <property type="entry name" value="Prot_kinase_dom"/>
</dbReference>
<dbReference type="SMART" id="SM00220">
    <property type="entry name" value="S_TKc"/>
    <property type="match status" value="1"/>
</dbReference>
<feature type="binding site" evidence="7">
    <location>
        <position position="76"/>
    </location>
    <ligand>
        <name>ATP</name>
        <dbReference type="ChEBI" id="CHEBI:30616"/>
    </ligand>
</feature>
<evidence type="ECO:0000256" key="2">
    <source>
        <dbReference type="ARBA" id="ARBA00022679"/>
    </source>
</evidence>
<dbReference type="Pfam" id="PF25873">
    <property type="entry name" value="WHD_MalT"/>
    <property type="match status" value="1"/>
</dbReference>
<accession>A0A934NU24</accession>
<comment type="caution">
    <text evidence="10">The sequence shown here is derived from an EMBL/GenBank/DDBJ whole genome shotgun (WGS) entry which is preliminary data.</text>
</comment>
<dbReference type="InterPro" id="IPR027417">
    <property type="entry name" value="P-loop_NTPase"/>
</dbReference>
<proteinExistence type="inferred from homology"/>
<evidence type="ECO:0000256" key="3">
    <source>
        <dbReference type="ARBA" id="ARBA00022741"/>
    </source>
</evidence>
<protein>
    <recommendedName>
        <fullName evidence="6">Serine/threonine-protein kinase PknK</fullName>
        <ecNumber evidence="6">2.7.11.1</ecNumber>
    </recommendedName>
    <alternativeName>
        <fullName evidence="6">Protein kinase K</fullName>
    </alternativeName>
</protein>
<dbReference type="PROSITE" id="PS00108">
    <property type="entry name" value="PROTEIN_KINASE_ST"/>
    <property type="match status" value="1"/>
</dbReference>
<organism evidence="10 11">
    <name type="scientific">Antrihabitans stalagmiti</name>
    <dbReference type="NCBI Taxonomy" id="2799499"/>
    <lineage>
        <taxon>Bacteria</taxon>
        <taxon>Bacillati</taxon>
        <taxon>Actinomycetota</taxon>
        <taxon>Actinomycetes</taxon>
        <taxon>Mycobacteriales</taxon>
        <taxon>Nocardiaceae</taxon>
        <taxon>Antrihabitans</taxon>
    </lineage>
</organism>
<dbReference type="PIRSF" id="PIRSF000574">
    <property type="entry name" value="Ser/Thr_PK_PknK_prd"/>
    <property type="match status" value="1"/>
</dbReference>
<dbReference type="InterPro" id="IPR017441">
    <property type="entry name" value="Protein_kinase_ATP_BS"/>
</dbReference>
<dbReference type="AlphaFoldDB" id="A0A934NU24"/>
<evidence type="ECO:0000256" key="7">
    <source>
        <dbReference type="PROSITE-ProRule" id="PRU10141"/>
    </source>
</evidence>
<dbReference type="InterPro" id="IPR011990">
    <property type="entry name" value="TPR-like_helical_dom_sf"/>
</dbReference>